<evidence type="ECO:0000313" key="13">
    <source>
        <dbReference type="EMBL" id="ODQ81519.1"/>
    </source>
</evidence>
<dbReference type="InterPro" id="IPR009010">
    <property type="entry name" value="Asp_de-COase-like_dom_sf"/>
</dbReference>
<dbReference type="GO" id="GO:0048280">
    <property type="term" value="P:vesicle fusion with Golgi apparatus"/>
    <property type="evidence" value="ECO:0007669"/>
    <property type="project" value="EnsemblFungi"/>
</dbReference>
<organism evidence="13 14">
    <name type="scientific">Babjeviella inositovora NRRL Y-12698</name>
    <dbReference type="NCBI Taxonomy" id="984486"/>
    <lineage>
        <taxon>Eukaryota</taxon>
        <taxon>Fungi</taxon>
        <taxon>Dikarya</taxon>
        <taxon>Ascomycota</taxon>
        <taxon>Saccharomycotina</taxon>
        <taxon>Pichiomycetes</taxon>
        <taxon>Serinales incertae sedis</taxon>
        <taxon>Babjeviella</taxon>
    </lineage>
</organism>
<keyword evidence="6 11" id="KW-0547">Nucleotide-binding</keyword>
<evidence type="ECO:0000259" key="12">
    <source>
        <dbReference type="SMART" id="SM00382"/>
    </source>
</evidence>
<feature type="domain" description="AAA+ ATPase" evidence="12">
    <location>
        <begin position="554"/>
        <end position="690"/>
    </location>
</feature>
<keyword evidence="11" id="KW-0378">Hydrolase</keyword>
<keyword evidence="14" id="KW-1185">Reference proteome</keyword>
<dbReference type="PROSITE" id="PS00674">
    <property type="entry name" value="AAA"/>
    <property type="match status" value="1"/>
</dbReference>
<dbReference type="GO" id="GO:0005795">
    <property type="term" value="C:Golgi stack"/>
    <property type="evidence" value="ECO:0007669"/>
    <property type="project" value="TreeGrafter"/>
</dbReference>
<comment type="subcellular location">
    <subcellularLocation>
        <location evidence="1 11">Cytoplasm</location>
    </subcellularLocation>
</comment>
<evidence type="ECO:0000256" key="7">
    <source>
        <dbReference type="ARBA" id="ARBA00022840"/>
    </source>
</evidence>
<dbReference type="PANTHER" id="PTHR23078:SF3">
    <property type="entry name" value="VESICLE-FUSING ATPASE"/>
    <property type="match status" value="1"/>
</dbReference>
<dbReference type="InterPro" id="IPR039812">
    <property type="entry name" value="Vesicle-fus_ATPase"/>
</dbReference>
<dbReference type="FunFam" id="3.40.50.300:FF:000166">
    <property type="entry name" value="vesicle-fusing ATPase isoform X1"/>
    <property type="match status" value="1"/>
</dbReference>
<dbReference type="Pfam" id="PF02933">
    <property type="entry name" value="CDC48_2"/>
    <property type="match status" value="1"/>
</dbReference>
<evidence type="ECO:0000256" key="11">
    <source>
        <dbReference type="RuleBase" id="RU367045"/>
    </source>
</evidence>
<evidence type="ECO:0000256" key="6">
    <source>
        <dbReference type="ARBA" id="ARBA00022741"/>
    </source>
</evidence>
<evidence type="ECO:0000256" key="9">
    <source>
        <dbReference type="ARBA" id="ARBA00056429"/>
    </source>
</evidence>
<evidence type="ECO:0000256" key="8">
    <source>
        <dbReference type="ARBA" id="ARBA00022927"/>
    </source>
</evidence>
<dbReference type="Proteomes" id="UP000094336">
    <property type="component" value="Unassembled WGS sequence"/>
</dbReference>
<dbReference type="GO" id="GO:0042144">
    <property type="term" value="P:vacuole fusion, non-autophagic"/>
    <property type="evidence" value="ECO:0007669"/>
    <property type="project" value="EnsemblFungi"/>
</dbReference>
<evidence type="ECO:0000256" key="5">
    <source>
        <dbReference type="ARBA" id="ARBA00022737"/>
    </source>
</evidence>
<dbReference type="Pfam" id="PF17862">
    <property type="entry name" value="AAA_lid_3"/>
    <property type="match status" value="1"/>
</dbReference>
<keyword evidence="3 11" id="KW-0813">Transport</keyword>
<dbReference type="SMART" id="SM00382">
    <property type="entry name" value="AAA"/>
    <property type="match status" value="2"/>
</dbReference>
<evidence type="ECO:0000256" key="4">
    <source>
        <dbReference type="ARBA" id="ARBA00022490"/>
    </source>
</evidence>
<dbReference type="GO" id="GO:0043001">
    <property type="term" value="P:Golgi to plasma membrane protein transport"/>
    <property type="evidence" value="ECO:0007669"/>
    <property type="project" value="EnsemblFungi"/>
</dbReference>
<keyword evidence="5" id="KW-0677">Repeat</keyword>
<comment type="function">
    <text evidence="9 11">Required for vesicle-mediated transport. Catalyzes the fusion of transport vesicles within the Golgi cisternae. Is also required for transport from the endoplasmic reticulum to the Golgi stack. Seems to function as a fusion protein required for the delivery of cargo proteins to all compartments of the Golgi stack independent of vesicle origin.</text>
</comment>
<dbReference type="GO" id="GO:0016887">
    <property type="term" value="F:ATP hydrolysis activity"/>
    <property type="evidence" value="ECO:0007669"/>
    <property type="project" value="EnsemblFungi"/>
</dbReference>
<dbReference type="InterPro" id="IPR004201">
    <property type="entry name" value="Cdc48_dom2"/>
</dbReference>
<dbReference type="GO" id="GO:0048219">
    <property type="term" value="P:inter-Golgi cisterna vesicle-mediated transport"/>
    <property type="evidence" value="ECO:0007669"/>
    <property type="project" value="EnsemblFungi"/>
</dbReference>
<dbReference type="GO" id="GO:0035494">
    <property type="term" value="P:SNARE complex disassembly"/>
    <property type="evidence" value="ECO:0007669"/>
    <property type="project" value="EnsemblFungi"/>
</dbReference>
<dbReference type="SUPFAM" id="SSF54585">
    <property type="entry name" value="Cdc48 domain 2-like"/>
    <property type="match status" value="1"/>
</dbReference>
<dbReference type="PANTHER" id="PTHR23078">
    <property type="entry name" value="VESICULAR-FUSION PROTEIN NSF"/>
    <property type="match status" value="1"/>
</dbReference>
<reference evidence="14" key="1">
    <citation type="submission" date="2016-05" db="EMBL/GenBank/DDBJ databases">
        <title>Comparative genomics of biotechnologically important yeasts.</title>
        <authorList>
            <consortium name="DOE Joint Genome Institute"/>
            <person name="Riley R."/>
            <person name="Haridas S."/>
            <person name="Wolfe K.H."/>
            <person name="Lopes M.R."/>
            <person name="Hittinger C.T."/>
            <person name="Goker M."/>
            <person name="Salamov A."/>
            <person name="Wisecaver J."/>
            <person name="Long T.M."/>
            <person name="Aerts A.L."/>
            <person name="Barry K."/>
            <person name="Choi C."/>
            <person name="Clum A."/>
            <person name="Coughlan A.Y."/>
            <person name="Deshpande S."/>
            <person name="Douglass A.P."/>
            <person name="Hanson S.J."/>
            <person name="Klenk H.-P."/>
            <person name="Labutti K."/>
            <person name="Lapidus A."/>
            <person name="Lindquist E."/>
            <person name="Lipzen A."/>
            <person name="Meier-Kolthoff J.P."/>
            <person name="Ohm R.A."/>
            <person name="Otillar R.P."/>
            <person name="Pangilinan J."/>
            <person name="Peng Y."/>
            <person name="Rokas A."/>
            <person name="Rosa C.A."/>
            <person name="Scheuner C."/>
            <person name="Sibirny A.A."/>
            <person name="Slot J.C."/>
            <person name="Stielow J.B."/>
            <person name="Sun H."/>
            <person name="Kurtzman C.P."/>
            <person name="Blackwell M."/>
            <person name="Grigoriev I.V."/>
            <person name="Jeffries T.W."/>
        </authorList>
    </citation>
    <scope>NUCLEOTIDE SEQUENCE [LARGE SCALE GENOMIC DNA]</scope>
    <source>
        <strain evidence="14">NRRL Y-12698</strain>
    </source>
</reference>
<dbReference type="GO" id="GO:0000045">
    <property type="term" value="P:autophagosome assembly"/>
    <property type="evidence" value="ECO:0007669"/>
    <property type="project" value="EnsemblFungi"/>
</dbReference>
<dbReference type="GO" id="GO:0006888">
    <property type="term" value="P:endoplasmic reticulum to Golgi vesicle-mediated transport"/>
    <property type="evidence" value="ECO:0007669"/>
    <property type="project" value="EnsemblFungi"/>
</dbReference>
<evidence type="ECO:0000313" key="14">
    <source>
        <dbReference type="Proteomes" id="UP000094336"/>
    </source>
</evidence>
<dbReference type="Gene3D" id="3.40.50.300">
    <property type="entry name" value="P-loop containing nucleotide triphosphate hydrolases"/>
    <property type="match status" value="2"/>
</dbReference>
<evidence type="ECO:0000256" key="2">
    <source>
        <dbReference type="ARBA" id="ARBA00006914"/>
    </source>
</evidence>
<dbReference type="InterPro" id="IPR027417">
    <property type="entry name" value="P-loop_NTPase"/>
</dbReference>
<dbReference type="STRING" id="984486.A0A1E3QV30"/>
<dbReference type="FunFam" id="1.10.8.60:FF:000026">
    <property type="entry name" value="vesicle-fusing ATPase isoform X1"/>
    <property type="match status" value="1"/>
</dbReference>
<name>A0A1E3QV30_9ASCO</name>
<keyword evidence="4 11" id="KW-0963">Cytoplasm</keyword>
<protein>
    <recommendedName>
        <fullName evidence="10 11">Vesicular-fusion protein SEC18</fullName>
    </recommendedName>
</protein>
<proteinExistence type="inferred from homology"/>
<dbReference type="InterPro" id="IPR003959">
    <property type="entry name" value="ATPase_AAA_core"/>
</dbReference>
<dbReference type="Gene3D" id="1.10.8.60">
    <property type="match status" value="1"/>
</dbReference>
<sequence length="759" mass="83677">MERFGFNRVSGSDRALEHKAPARSHGIDFQVANAPDNAFSLSNCIAVSSQDFQDGQYILINNLYVYTARTVPNFPVGSIGANANQRLFVGLSYGAPCQVSLFDLRSVSRKQTYLGSLTVAIDFVKRAKAVATMFDTEELAKEFVTRFENQILQPGQPIFMEHKGNMFTIKVQSVQLVDISEVIPSEPVSKTVTSKGILVKQSAINFVKGPDGLVNLKNSGASGSRADAIIAPDFKFEDMGIGGLDVEFTAIFRRAFASRILSPELIDKMGLKHVKGLLLYGPPGTGKTLIARRIGAMLNVKEPKIVNGPEILSKYVGSSEENVRNLFVDAEAEYKSKGESSSLHIIIFDELDSVFKQRGSRGDGTGVGDNVVNQLLSKMDGVDQLNNILIIGMTNRLDLIDNALLRPGRFEVQLEISLPDEKGRVEIFKIQTKKMADNGMLAKDVDFHELAAMTKNFTGAEIEGLVKSASSFAINKHLKVGSMAALNDDVKNLKLTRKDFLGALSEVKAAFGVSDQDLNQCMPFGIIGFSPYINEIMKMGKALTQQVKTTETEKLVSVLLHGPPGSGKTALAAALALNTEFPFIKMLSPEAMVGMSEPARIQYIDNAFRDVYKSPLSVLVVDNIERIINYVPIGPRFSNDILQLLLVNLTRKPPHDRRLLIISTTSDYRLLEQMNALPCFTKEIAVPNLSDLSEFYNVMDESNFLNDAEREKIINTLQHDNPQGRFNLSVKKALGHLDTVKYHEDSVNEIIRLMSEAIL</sequence>
<dbReference type="RefSeq" id="XP_018986847.1">
    <property type="nucleotide sequence ID" value="XM_019130300.1"/>
</dbReference>
<dbReference type="Gene3D" id="2.40.40.20">
    <property type="match status" value="1"/>
</dbReference>
<evidence type="ECO:0000256" key="10">
    <source>
        <dbReference type="ARBA" id="ARBA00068637"/>
    </source>
</evidence>
<dbReference type="SUPFAM" id="SSF50692">
    <property type="entry name" value="ADC-like"/>
    <property type="match status" value="1"/>
</dbReference>
<dbReference type="InterPro" id="IPR003593">
    <property type="entry name" value="AAA+_ATPase"/>
</dbReference>
<dbReference type="FunFam" id="3.40.50.300:FF:000187">
    <property type="entry name" value="Vesicular-fusion ATPase SEC18"/>
    <property type="match status" value="1"/>
</dbReference>
<dbReference type="GO" id="GO:0000149">
    <property type="term" value="F:SNARE binding"/>
    <property type="evidence" value="ECO:0007669"/>
    <property type="project" value="EnsemblFungi"/>
</dbReference>
<dbReference type="AlphaFoldDB" id="A0A1E3QV30"/>
<gene>
    <name evidence="13" type="ORF">BABINDRAFT_165065</name>
</gene>
<keyword evidence="11" id="KW-0931">ER-Golgi transport</keyword>
<accession>A0A1E3QV30</accession>
<keyword evidence="7 11" id="KW-0067">ATP-binding</keyword>
<dbReference type="GO" id="GO:0070300">
    <property type="term" value="F:phosphatidic acid binding"/>
    <property type="evidence" value="ECO:0007669"/>
    <property type="project" value="EnsemblFungi"/>
</dbReference>
<dbReference type="InterPro" id="IPR003960">
    <property type="entry name" value="ATPase_AAA_CS"/>
</dbReference>
<dbReference type="OrthoDB" id="9982946at2759"/>
<dbReference type="GO" id="GO:0005524">
    <property type="term" value="F:ATP binding"/>
    <property type="evidence" value="ECO:0007669"/>
    <property type="project" value="UniProtKB-UniRule"/>
</dbReference>
<dbReference type="EMBL" id="KV454427">
    <property type="protein sequence ID" value="ODQ81519.1"/>
    <property type="molecule type" value="Genomic_DNA"/>
</dbReference>
<dbReference type="InterPro" id="IPR029067">
    <property type="entry name" value="CDC48_domain_2-like_sf"/>
</dbReference>
<evidence type="ECO:0000256" key="3">
    <source>
        <dbReference type="ARBA" id="ARBA00022448"/>
    </source>
</evidence>
<dbReference type="CDD" id="cd00009">
    <property type="entry name" value="AAA"/>
    <property type="match status" value="1"/>
</dbReference>
<dbReference type="InterPro" id="IPR041569">
    <property type="entry name" value="AAA_lid_3"/>
</dbReference>
<dbReference type="SUPFAM" id="SSF52540">
    <property type="entry name" value="P-loop containing nucleoside triphosphate hydrolases"/>
    <property type="match status" value="2"/>
</dbReference>
<feature type="domain" description="AAA+ ATPase" evidence="12">
    <location>
        <begin position="273"/>
        <end position="420"/>
    </location>
</feature>
<keyword evidence="8 11" id="KW-0653">Protein transport</keyword>
<dbReference type="GeneID" id="30148153"/>
<evidence type="ECO:0000256" key="1">
    <source>
        <dbReference type="ARBA" id="ARBA00004496"/>
    </source>
</evidence>
<dbReference type="Pfam" id="PF00004">
    <property type="entry name" value="AAA"/>
    <property type="match status" value="2"/>
</dbReference>
<comment type="similarity">
    <text evidence="2 11">Belongs to the AAA ATPase family.</text>
</comment>
<dbReference type="Gene3D" id="3.10.330.10">
    <property type="match status" value="1"/>
</dbReference>